<dbReference type="RefSeq" id="WP_106208910.1">
    <property type="nucleotide sequence ID" value="NZ_PVZF01000003.1"/>
</dbReference>
<dbReference type="Pfam" id="PF13466">
    <property type="entry name" value="STAS_2"/>
    <property type="match status" value="1"/>
</dbReference>
<accession>A0A2T0R6D3</accession>
<dbReference type="PROSITE" id="PS50801">
    <property type="entry name" value="STAS"/>
    <property type="match status" value="1"/>
</dbReference>
<sequence>MTNDATPPGESPRVPQVRSVDPGSVHVLYEPRATRVVLTGEIDAELGPDLLEAAEDALSSGRPVQVDAHHVTFMDSTGLAFLARLASRSKAHRVTLIRPPAVVKFLIETTNIVQLLDVVDEEPGLTSSAEDDGPQPA</sequence>
<keyword evidence="3" id="KW-1185">Reference proteome</keyword>
<dbReference type="AlphaFoldDB" id="A0A2T0R6D3"/>
<dbReference type="InterPro" id="IPR036513">
    <property type="entry name" value="STAS_dom_sf"/>
</dbReference>
<dbReference type="InterPro" id="IPR002645">
    <property type="entry name" value="STAS_dom"/>
</dbReference>
<feature type="domain" description="STAS" evidence="1">
    <location>
        <begin position="36"/>
        <end position="116"/>
    </location>
</feature>
<name>A0A2T0R6D3_9ACTN</name>
<gene>
    <name evidence="2" type="ORF">CLV37_103154</name>
</gene>
<organism evidence="2 3">
    <name type="scientific">Kineococcus rhizosphaerae</name>
    <dbReference type="NCBI Taxonomy" id="559628"/>
    <lineage>
        <taxon>Bacteria</taxon>
        <taxon>Bacillati</taxon>
        <taxon>Actinomycetota</taxon>
        <taxon>Actinomycetes</taxon>
        <taxon>Kineosporiales</taxon>
        <taxon>Kineosporiaceae</taxon>
        <taxon>Kineococcus</taxon>
    </lineage>
</organism>
<evidence type="ECO:0000259" key="1">
    <source>
        <dbReference type="PROSITE" id="PS50801"/>
    </source>
</evidence>
<dbReference type="OrthoDB" id="4827422at2"/>
<dbReference type="SUPFAM" id="SSF52091">
    <property type="entry name" value="SpoIIaa-like"/>
    <property type="match status" value="1"/>
</dbReference>
<protein>
    <submittedName>
        <fullName evidence="2">Anti-anti-sigma factor</fullName>
    </submittedName>
</protein>
<dbReference type="CDD" id="cd07043">
    <property type="entry name" value="STAS_anti-anti-sigma_factors"/>
    <property type="match status" value="1"/>
</dbReference>
<dbReference type="InterPro" id="IPR058548">
    <property type="entry name" value="MlaB-like_STAS"/>
</dbReference>
<proteinExistence type="predicted"/>
<dbReference type="Gene3D" id="3.30.750.24">
    <property type="entry name" value="STAS domain"/>
    <property type="match status" value="1"/>
</dbReference>
<dbReference type="EMBL" id="PVZF01000003">
    <property type="protein sequence ID" value="PRY16723.1"/>
    <property type="molecule type" value="Genomic_DNA"/>
</dbReference>
<dbReference type="Proteomes" id="UP000238083">
    <property type="component" value="Unassembled WGS sequence"/>
</dbReference>
<comment type="caution">
    <text evidence="2">The sequence shown here is derived from an EMBL/GenBank/DDBJ whole genome shotgun (WGS) entry which is preliminary data.</text>
</comment>
<evidence type="ECO:0000313" key="2">
    <source>
        <dbReference type="EMBL" id="PRY16723.1"/>
    </source>
</evidence>
<reference evidence="2 3" key="1">
    <citation type="submission" date="2018-03" db="EMBL/GenBank/DDBJ databases">
        <title>Genomic Encyclopedia of Archaeal and Bacterial Type Strains, Phase II (KMG-II): from individual species to whole genera.</title>
        <authorList>
            <person name="Goeker M."/>
        </authorList>
    </citation>
    <scope>NUCLEOTIDE SEQUENCE [LARGE SCALE GENOMIC DNA]</scope>
    <source>
        <strain evidence="2 3">DSM 19711</strain>
    </source>
</reference>
<evidence type="ECO:0000313" key="3">
    <source>
        <dbReference type="Proteomes" id="UP000238083"/>
    </source>
</evidence>